<dbReference type="Proteomes" id="UP000054564">
    <property type="component" value="Unassembled WGS sequence"/>
</dbReference>
<comment type="caution">
    <text evidence="1">The sequence shown here is derived from an EMBL/GenBank/DDBJ whole genome shotgun (WGS) entry which is preliminary data.</text>
</comment>
<evidence type="ECO:0000313" key="2">
    <source>
        <dbReference type="Proteomes" id="UP000054564"/>
    </source>
</evidence>
<evidence type="ECO:0000313" key="1">
    <source>
        <dbReference type="EMBL" id="KNE86940.1"/>
    </source>
</evidence>
<accession>A0A0L0UJ11</accession>
<name>A0A0L0UJ11_9BASI</name>
<protein>
    <submittedName>
        <fullName evidence="1">Uncharacterized protein</fullName>
    </submittedName>
</protein>
<keyword evidence="2" id="KW-1185">Reference proteome</keyword>
<gene>
    <name evidence="1" type="ORF">PSTG_19691</name>
</gene>
<dbReference type="EMBL" id="AJIL01007462">
    <property type="protein sequence ID" value="KNE86940.1"/>
    <property type="molecule type" value="Genomic_DNA"/>
</dbReference>
<dbReference type="AlphaFoldDB" id="A0A0L0UJ11"/>
<organism evidence="1 2">
    <name type="scientific">Puccinia striiformis f. sp. tritici PST-78</name>
    <dbReference type="NCBI Taxonomy" id="1165861"/>
    <lineage>
        <taxon>Eukaryota</taxon>
        <taxon>Fungi</taxon>
        <taxon>Dikarya</taxon>
        <taxon>Basidiomycota</taxon>
        <taxon>Pucciniomycotina</taxon>
        <taxon>Pucciniomycetes</taxon>
        <taxon>Pucciniales</taxon>
        <taxon>Pucciniaceae</taxon>
        <taxon>Puccinia</taxon>
    </lineage>
</organism>
<proteinExistence type="predicted"/>
<sequence length="126" mass="13166">PAHQALYAQPLPSYGYSQKQAFYGHQQPYYGYASYPPPQSVYGYQPYPAWGQAYGPGPFAGQGYGYMSRASYGGPASFGYPGPVYGDLEGSPIGFGAISRVGLQTNGDLHAGGDAHLEGGADAGLS</sequence>
<reference evidence="2" key="1">
    <citation type="submission" date="2014-03" db="EMBL/GenBank/DDBJ databases">
        <title>The Genome Sequence of Puccinia striiformis f. sp. tritici PST-78.</title>
        <authorList>
            <consortium name="The Broad Institute Genome Sequencing Platform"/>
            <person name="Cuomo C."/>
            <person name="Hulbert S."/>
            <person name="Chen X."/>
            <person name="Walker B."/>
            <person name="Young S.K."/>
            <person name="Zeng Q."/>
            <person name="Gargeya S."/>
            <person name="Fitzgerald M."/>
            <person name="Haas B."/>
            <person name="Abouelleil A."/>
            <person name="Alvarado L."/>
            <person name="Arachchi H.M."/>
            <person name="Berlin A.M."/>
            <person name="Chapman S.B."/>
            <person name="Goldberg J."/>
            <person name="Griggs A."/>
            <person name="Gujja S."/>
            <person name="Hansen M."/>
            <person name="Howarth C."/>
            <person name="Imamovic A."/>
            <person name="Larimer J."/>
            <person name="McCowan C."/>
            <person name="Montmayeur A."/>
            <person name="Murphy C."/>
            <person name="Neiman D."/>
            <person name="Pearson M."/>
            <person name="Priest M."/>
            <person name="Roberts A."/>
            <person name="Saif S."/>
            <person name="Shea T."/>
            <person name="Sisk P."/>
            <person name="Sykes S."/>
            <person name="Wortman J."/>
            <person name="Nusbaum C."/>
            <person name="Birren B."/>
        </authorList>
    </citation>
    <scope>NUCLEOTIDE SEQUENCE [LARGE SCALE GENOMIC DNA]</scope>
    <source>
        <strain evidence="2">race PST-78</strain>
    </source>
</reference>
<feature type="non-terminal residue" evidence="1">
    <location>
        <position position="126"/>
    </location>
</feature>
<feature type="non-terminal residue" evidence="1">
    <location>
        <position position="1"/>
    </location>
</feature>
<dbReference type="OrthoDB" id="10634403at2759"/>